<dbReference type="OrthoDB" id="8963550at2759"/>
<protein>
    <submittedName>
        <fullName evidence="2">(Atlantic silverside) hypothetical protein</fullName>
    </submittedName>
</protein>
<evidence type="ECO:0000256" key="1">
    <source>
        <dbReference type="SAM" id="MobiDB-lite"/>
    </source>
</evidence>
<feature type="compositionally biased region" description="Polar residues" evidence="1">
    <location>
        <begin position="172"/>
        <end position="186"/>
    </location>
</feature>
<name>A0A8S4BTZ9_9TELE</name>
<sequence>MEAIREAQKFIEDNLIQQNERQRTYLVGARRTTGPQAEREPAGTSQELRQTHVTLQPQVGRNRPVSPGPLNMTQDPLEGPSTLLDDRQPEWMSRPRTAESQPQRKRTRTGLARSPGPALSWTAVPTAPVQMDFSKVKETSGAATFTFSGLGEVGRTQLALSPIHPSTRKKTFSTNLGPIGRRSTSFNQPTAAADLMAATRMNTSAPALQTTAAGVTAAAASEHDSSQESGSATNTVTSHIRTKRKAEDWSLCVRKSHLILGDSNLARIPPFRAMDLQVESFPGATFAHLISLMENTRVETNVKIIILSFGINYRNRKYISPIKKQIEEAVVSTFLGTKKETDMSYTDFQELSKSFFQLLKLNNHASKLETFSRKVFVNYSSCEEGGVVIPGLVVVRKEVLSSPASSWNSVLMAGLLSESLGTRRAAHSPNTAEGGVVVPGLVVVRVTVTKEVLSSPASSWNSVLMAGLLSECLGTRRAAHSPNTAGQRPPSAL</sequence>
<reference evidence="2" key="1">
    <citation type="submission" date="2021-05" db="EMBL/GenBank/DDBJ databases">
        <authorList>
            <person name="Tigano A."/>
        </authorList>
    </citation>
    <scope>NUCLEOTIDE SEQUENCE</scope>
</reference>
<evidence type="ECO:0000313" key="3">
    <source>
        <dbReference type="Proteomes" id="UP000677803"/>
    </source>
</evidence>
<organism evidence="2 3">
    <name type="scientific">Menidia menidia</name>
    <name type="common">Atlantic silverside</name>
    <dbReference type="NCBI Taxonomy" id="238744"/>
    <lineage>
        <taxon>Eukaryota</taxon>
        <taxon>Metazoa</taxon>
        <taxon>Chordata</taxon>
        <taxon>Craniata</taxon>
        <taxon>Vertebrata</taxon>
        <taxon>Euteleostomi</taxon>
        <taxon>Actinopterygii</taxon>
        <taxon>Neopterygii</taxon>
        <taxon>Teleostei</taxon>
        <taxon>Neoteleostei</taxon>
        <taxon>Acanthomorphata</taxon>
        <taxon>Ovalentaria</taxon>
        <taxon>Atherinomorphae</taxon>
        <taxon>Atheriniformes</taxon>
        <taxon>Atherinopsidae</taxon>
        <taxon>Menidiinae</taxon>
        <taxon>Menidia</taxon>
    </lineage>
</organism>
<comment type="caution">
    <text evidence="2">The sequence shown here is derived from an EMBL/GenBank/DDBJ whole genome shotgun (WGS) entry which is preliminary data.</text>
</comment>
<keyword evidence="3" id="KW-1185">Reference proteome</keyword>
<dbReference type="EMBL" id="CAJRST010036667">
    <property type="protein sequence ID" value="CAG5994261.1"/>
    <property type="molecule type" value="Genomic_DNA"/>
</dbReference>
<dbReference type="Proteomes" id="UP000677803">
    <property type="component" value="Unassembled WGS sequence"/>
</dbReference>
<feature type="region of interest" description="Disordered" evidence="1">
    <location>
        <begin position="166"/>
        <end position="186"/>
    </location>
</feature>
<dbReference type="AlphaFoldDB" id="A0A8S4BTZ9"/>
<gene>
    <name evidence="2" type="ORF">MMEN_LOCUS17868</name>
</gene>
<feature type="region of interest" description="Disordered" evidence="1">
    <location>
        <begin position="21"/>
        <end position="119"/>
    </location>
</feature>
<feature type="compositionally biased region" description="Polar residues" evidence="1">
    <location>
        <begin position="227"/>
        <end position="239"/>
    </location>
</feature>
<feature type="region of interest" description="Disordered" evidence="1">
    <location>
        <begin position="220"/>
        <end position="239"/>
    </location>
</feature>
<accession>A0A8S4BTZ9</accession>
<feature type="compositionally biased region" description="Polar residues" evidence="1">
    <location>
        <begin position="43"/>
        <end position="59"/>
    </location>
</feature>
<evidence type="ECO:0000313" key="2">
    <source>
        <dbReference type="EMBL" id="CAG5994261.1"/>
    </source>
</evidence>
<proteinExistence type="predicted"/>